<sequence>MSRPEHPVGAGSSAGPSQPPDTSTLGSDPTMRRQHTGRGGNTFGSTWKQGGPDPDPSGPRVRNTASSSVPLPWSSPPVVQEMWVHLVMLQAQLAALLGVFHLELGEGTKPGPARAPRPCSSERAAPCTNPWEIKKRGAMASVENKSVLLLPPAWLCNAGSSKGERMAPRWPVVPGAHPTLGVSRLGWH</sequence>
<organism evidence="2 3">
    <name type="scientific">Buteo japonicus</name>
    <dbReference type="NCBI Taxonomy" id="224669"/>
    <lineage>
        <taxon>Eukaryota</taxon>
        <taxon>Metazoa</taxon>
        <taxon>Chordata</taxon>
        <taxon>Craniata</taxon>
        <taxon>Vertebrata</taxon>
        <taxon>Euteleostomi</taxon>
        <taxon>Archelosauria</taxon>
        <taxon>Archosauria</taxon>
        <taxon>Dinosauria</taxon>
        <taxon>Saurischia</taxon>
        <taxon>Theropoda</taxon>
        <taxon>Coelurosauria</taxon>
        <taxon>Aves</taxon>
        <taxon>Neognathae</taxon>
        <taxon>Neoaves</taxon>
        <taxon>Telluraves</taxon>
        <taxon>Accipitrimorphae</taxon>
        <taxon>Accipitriformes</taxon>
        <taxon>Accipitridae</taxon>
        <taxon>Accipitrinae</taxon>
        <taxon>Buteo</taxon>
    </lineage>
</organism>
<dbReference type="Proteomes" id="UP000694555">
    <property type="component" value="Unplaced"/>
</dbReference>
<reference evidence="2" key="2">
    <citation type="submission" date="2025-09" db="UniProtKB">
        <authorList>
            <consortium name="Ensembl"/>
        </authorList>
    </citation>
    <scope>IDENTIFICATION</scope>
</reference>
<evidence type="ECO:0000313" key="2">
    <source>
        <dbReference type="Ensembl" id="ENSBJAP00000006323.1"/>
    </source>
</evidence>
<accession>A0A8C0AS76</accession>
<protein>
    <submittedName>
        <fullName evidence="2">Uncharacterized protein</fullName>
    </submittedName>
</protein>
<keyword evidence="3" id="KW-1185">Reference proteome</keyword>
<reference evidence="2" key="1">
    <citation type="submission" date="2025-08" db="UniProtKB">
        <authorList>
            <consortium name="Ensembl"/>
        </authorList>
    </citation>
    <scope>IDENTIFICATION</scope>
</reference>
<dbReference type="Ensembl" id="ENSBJAT00000006512.1">
    <property type="protein sequence ID" value="ENSBJAP00000006323.1"/>
    <property type="gene ID" value="ENSBJAG00000004529.1"/>
</dbReference>
<proteinExistence type="predicted"/>
<evidence type="ECO:0000313" key="3">
    <source>
        <dbReference type="Proteomes" id="UP000694555"/>
    </source>
</evidence>
<feature type="compositionally biased region" description="Polar residues" evidence="1">
    <location>
        <begin position="14"/>
        <end position="27"/>
    </location>
</feature>
<name>A0A8C0AS76_9AVES</name>
<dbReference type="AlphaFoldDB" id="A0A8C0AS76"/>
<feature type="region of interest" description="Disordered" evidence="1">
    <location>
        <begin position="1"/>
        <end position="74"/>
    </location>
</feature>
<evidence type="ECO:0000256" key="1">
    <source>
        <dbReference type="SAM" id="MobiDB-lite"/>
    </source>
</evidence>